<organism evidence="2 3">
    <name type="scientific">Sulfobacillus benefaciens</name>
    <dbReference type="NCBI Taxonomy" id="453960"/>
    <lineage>
        <taxon>Bacteria</taxon>
        <taxon>Bacillati</taxon>
        <taxon>Bacillota</taxon>
        <taxon>Clostridia</taxon>
        <taxon>Eubacteriales</taxon>
        <taxon>Clostridiales Family XVII. Incertae Sedis</taxon>
        <taxon>Sulfobacillus</taxon>
    </lineage>
</organism>
<sequence length="91" mass="10126">MLRGDQPGHAADDEQKEWIRMKKSLEQLVGVKPPFSQAAFFEGVAGVIFLVALFWPHMSIANLLKGLLIGAVWAVYGFISYLKALSESPHR</sequence>
<dbReference type="AlphaFoldDB" id="A0A2T2X963"/>
<evidence type="ECO:0000256" key="1">
    <source>
        <dbReference type="SAM" id="Phobius"/>
    </source>
</evidence>
<name>A0A2T2X963_9FIRM</name>
<dbReference type="Proteomes" id="UP000242699">
    <property type="component" value="Unassembled WGS sequence"/>
</dbReference>
<evidence type="ECO:0000313" key="3">
    <source>
        <dbReference type="Proteomes" id="UP000242699"/>
    </source>
</evidence>
<dbReference type="EMBL" id="PXYT01000005">
    <property type="protein sequence ID" value="PSR31025.1"/>
    <property type="molecule type" value="Genomic_DNA"/>
</dbReference>
<comment type="caution">
    <text evidence="2">The sequence shown here is derived from an EMBL/GenBank/DDBJ whole genome shotgun (WGS) entry which is preliminary data.</text>
</comment>
<evidence type="ECO:0000313" key="2">
    <source>
        <dbReference type="EMBL" id="PSR31025.1"/>
    </source>
</evidence>
<accession>A0A2T2X963</accession>
<protein>
    <submittedName>
        <fullName evidence="2">Uncharacterized protein</fullName>
    </submittedName>
</protein>
<reference evidence="2 3" key="1">
    <citation type="journal article" date="2014" name="BMC Genomics">
        <title>Comparison of environmental and isolate Sulfobacillus genomes reveals diverse carbon, sulfur, nitrogen, and hydrogen metabolisms.</title>
        <authorList>
            <person name="Justice N.B."/>
            <person name="Norman A."/>
            <person name="Brown C.T."/>
            <person name="Singh A."/>
            <person name="Thomas B.C."/>
            <person name="Banfield J.F."/>
        </authorList>
    </citation>
    <scope>NUCLEOTIDE SEQUENCE [LARGE SCALE GENOMIC DNA]</scope>
    <source>
        <strain evidence="2">AMDSBA1</strain>
    </source>
</reference>
<proteinExistence type="predicted"/>
<feature type="transmembrane region" description="Helical" evidence="1">
    <location>
        <begin position="35"/>
        <end position="55"/>
    </location>
</feature>
<keyword evidence="1" id="KW-0472">Membrane</keyword>
<gene>
    <name evidence="2" type="ORF">C7B43_04030</name>
</gene>
<keyword evidence="1" id="KW-0812">Transmembrane</keyword>
<keyword evidence="1" id="KW-1133">Transmembrane helix</keyword>
<feature type="transmembrane region" description="Helical" evidence="1">
    <location>
        <begin position="62"/>
        <end position="82"/>
    </location>
</feature>